<name>A0A914I6C2_GLORO</name>
<dbReference type="WBParaSite" id="Gr19_v10_g772.t1">
    <property type="protein sequence ID" value="Gr19_v10_g772.t1"/>
    <property type="gene ID" value="Gr19_v10_g772"/>
</dbReference>
<proteinExistence type="predicted"/>
<evidence type="ECO:0000313" key="3">
    <source>
        <dbReference type="WBParaSite" id="Gr19_v10_g772.t1"/>
    </source>
</evidence>
<keyword evidence="2" id="KW-1185">Reference proteome</keyword>
<dbReference type="InterPro" id="IPR000210">
    <property type="entry name" value="BTB/POZ_dom"/>
</dbReference>
<evidence type="ECO:0000259" key="1">
    <source>
        <dbReference type="SMART" id="SM00225"/>
    </source>
</evidence>
<evidence type="ECO:0000313" key="2">
    <source>
        <dbReference type="Proteomes" id="UP000887572"/>
    </source>
</evidence>
<feature type="domain" description="BTB" evidence="1">
    <location>
        <begin position="153"/>
        <end position="254"/>
    </location>
</feature>
<dbReference type="Gene3D" id="3.30.710.10">
    <property type="entry name" value="Potassium Channel Kv1.1, Chain A"/>
    <property type="match status" value="1"/>
</dbReference>
<dbReference type="InterPro" id="IPR011333">
    <property type="entry name" value="SKP1/BTB/POZ_sf"/>
</dbReference>
<sequence>MYEDTDTNTNRRYYASNAIFDGRHYSIVREFQFGQKRPTDGICSEQSTFVHTELTETGLYKFSLELHDNRLKVTGVGGSLYGTEPANPAQLVFQLVVWKWEANGDQNVFEHINYRVGAAIDEIIMSERFVLVRVLQKVVISSRNPCEPVCPFDVLKFVVGEEGQIFYVSYHFMCHISPKIRAFFQNNRPVNPGTGSFVLPQFTSDEFQKFLVCVTPECPTNPNPVDVISVLKLSHFLDVERVKHLCDLHLINCVEKTLVDRLVIAEKYQLPWLKHFVVGCVEDEHLQNFYRENYIRLGESVSADLMSKMSGRV</sequence>
<dbReference type="SMART" id="SM00225">
    <property type="entry name" value="BTB"/>
    <property type="match status" value="1"/>
</dbReference>
<dbReference type="SUPFAM" id="SSF54695">
    <property type="entry name" value="POZ domain"/>
    <property type="match status" value="1"/>
</dbReference>
<reference evidence="3" key="1">
    <citation type="submission" date="2022-11" db="UniProtKB">
        <authorList>
            <consortium name="WormBaseParasite"/>
        </authorList>
    </citation>
    <scope>IDENTIFICATION</scope>
</reference>
<dbReference type="AlphaFoldDB" id="A0A914I6C2"/>
<protein>
    <submittedName>
        <fullName evidence="3">BTB domain-containing protein</fullName>
    </submittedName>
</protein>
<accession>A0A914I6C2</accession>
<organism evidence="2 3">
    <name type="scientific">Globodera rostochiensis</name>
    <name type="common">Golden nematode worm</name>
    <name type="synonym">Heterodera rostochiensis</name>
    <dbReference type="NCBI Taxonomy" id="31243"/>
    <lineage>
        <taxon>Eukaryota</taxon>
        <taxon>Metazoa</taxon>
        <taxon>Ecdysozoa</taxon>
        <taxon>Nematoda</taxon>
        <taxon>Chromadorea</taxon>
        <taxon>Rhabditida</taxon>
        <taxon>Tylenchina</taxon>
        <taxon>Tylenchomorpha</taxon>
        <taxon>Tylenchoidea</taxon>
        <taxon>Heteroderidae</taxon>
        <taxon>Heteroderinae</taxon>
        <taxon>Globodera</taxon>
    </lineage>
</organism>
<dbReference type="Proteomes" id="UP000887572">
    <property type="component" value="Unplaced"/>
</dbReference>